<evidence type="ECO:0000256" key="2">
    <source>
        <dbReference type="SAM" id="MobiDB-lite"/>
    </source>
</evidence>
<evidence type="ECO:0000256" key="1">
    <source>
        <dbReference type="SAM" id="Coils"/>
    </source>
</evidence>
<evidence type="ECO:0000313" key="3">
    <source>
        <dbReference type="EMBL" id="CAD8470589.1"/>
    </source>
</evidence>
<sequence>MVKMAMPLNGLLVALSVVAFCVLLVGYGKVPQIALLSRSSGDVALTRQLDEDDKLLAGLDSRFDPSQQASAKKARYMISKFGKVPASWCAPDSPRCEDMAGKRVLGQGQENLGNGLLNLAAKDPDLFEKAMRRNGGSFEQARKSARPEKSDEQKGQVKEEMPQVSGLDRLKDAFPDLYAKAIARNGGRMQPDHSDAAANKQSNGHGVTQEEKARLSSLAQVPSDQDPLLDSLESELEEQKALTKQAEDRKKSAEAQMKQVRSSEALTIEQAALRKEQRALVDAKHFLADAKETRKESEKQRDSLKKAAEIRQKVEELKERRRKAADESKQILKAKNLATSSLESSLKSMTIHQAIANLLADSTFDSRALHVAQSLQKMEEEKSQMDKEAARNRQLTDMYLQEAASLKSREKASPHPHKLLVKKPDQDAGNVLEQEKLQVKKAASRVRKSHRRMLRAKRLQEEGAKNVQHPAAHEAKTKSHPLVAHPVVSVAKKVVEVKQPPRVSGTGVPPAAAHHAHKTAVKTHPHHLHHPAPTGSAADLRSSLTGFEKEIKSAIASEVDKTVEPLKHEIEEMKTSLEVERGESQGYKSALSAVLKDTVGAIVRKAIHPGMKPNEVSSTSSTSISRQTPALSDRPPLPQHQGVRFAEDDRVRYEDAAAHDKATSGITYHDRFARLEPESEENMRTMYGSEWKYTNPDVPYRYGRRQEDASGQLTSVPASAMANGQAPKDFLGTVDESEFSQANRGRLGDHLVGGDDKMVPQVFSNKELSRSTYTGSVEHNMKMEKQDDDHGLIGDRFWALPAGRDNKHLVYGKLEDYSGDKKLGFGDQLVPLPEAIKQQWGGGHWKGMHTQHLADFLVSVNPTGNPQAFGTHPFHVRSVEDGGDGKTED</sequence>
<name>A0A7S0H7M8_9CRYP</name>
<accession>A0A7S0H7M8</accession>
<feature type="compositionally biased region" description="Basic and acidic residues" evidence="2">
    <location>
        <begin position="237"/>
        <end position="253"/>
    </location>
</feature>
<feature type="compositionally biased region" description="Low complexity" evidence="2">
    <location>
        <begin position="222"/>
        <end position="231"/>
    </location>
</feature>
<reference evidence="3" key="1">
    <citation type="submission" date="2021-01" db="EMBL/GenBank/DDBJ databases">
        <authorList>
            <person name="Corre E."/>
            <person name="Pelletier E."/>
            <person name="Niang G."/>
            <person name="Scheremetjew M."/>
            <person name="Finn R."/>
            <person name="Kale V."/>
            <person name="Holt S."/>
            <person name="Cochrane G."/>
            <person name="Meng A."/>
            <person name="Brown T."/>
            <person name="Cohen L."/>
        </authorList>
    </citation>
    <scope>NUCLEOTIDE SEQUENCE</scope>
    <source>
        <strain evidence="3">CCMP325</strain>
    </source>
</reference>
<proteinExistence type="predicted"/>
<protein>
    <submittedName>
        <fullName evidence="3">Uncharacterized protein</fullName>
    </submittedName>
</protein>
<feature type="region of interest" description="Disordered" evidence="2">
    <location>
        <begin position="136"/>
        <end position="169"/>
    </location>
</feature>
<dbReference type="AlphaFoldDB" id="A0A7S0H7M8"/>
<dbReference type="EMBL" id="HBEO01004335">
    <property type="protein sequence ID" value="CAD8470589.1"/>
    <property type="molecule type" value="Transcribed_RNA"/>
</dbReference>
<organism evidence="3">
    <name type="scientific">Hanusia phi</name>
    <dbReference type="NCBI Taxonomy" id="3032"/>
    <lineage>
        <taxon>Eukaryota</taxon>
        <taxon>Cryptophyceae</taxon>
        <taxon>Pyrenomonadales</taxon>
        <taxon>Geminigeraceae</taxon>
        <taxon>Hanusia</taxon>
    </lineage>
</organism>
<feature type="region of interest" description="Disordered" evidence="2">
    <location>
        <begin position="187"/>
        <end position="258"/>
    </location>
</feature>
<gene>
    <name evidence="3" type="ORF">HPHI1048_LOCUS3097</name>
</gene>
<feature type="region of interest" description="Disordered" evidence="2">
    <location>
        <begin position="610"/>
        <end position="641"/>
    </location>
</feature>
<feature type="region of interest" description="Disordered" evidence="2">
    <location>
        <begin position="868"/>
        <end position="889"/>
    </location>
</feature>
<keyword evidence="1" id="KW-0175">Coiled coil</keyword>
<feature type="compositionally biased region" description="Basic and acidic residues" evidence="2">
    <location>
        <begin position="140"/>
        <end position="161"/>
    </location>
</feature>
<feature type="compositionally biased region" description="Basic and acidic residues" evidence="2">
    <location>
        <begin position="877"/>
        <end position="889"/>
    </location>
</feature>
<feature type="coiled-coil region" evidence="1">
    <location>
        <begin position="287"/>
        <end position="334"/>
    </location>
</feature>